<feature type="non-terminal residue" evidence="1">
    <location>
        <position position="1"/>
    </location>
</feature>
<protein>
    <submittedName>
        <fullName evidence="1">Uncharacterized protein</fullName>
    </submittedName>
</protein>
<evidence type="ECO:0000313" key="2">
    <source>
        <dbReference type="Proteomes" id="UP000030655"/>
    </source>
</evidence>
<reference evidence="1 2" key="2">
    <citation type="submission" date="2014-03" db="EMBL/GenBank/DDBJ databases">
        <title>The Genome Sequence of Anncaliia algerae insect isolate PRA339.</title>
        <authorList>
            <consortium name="The Broad Institute Genome Sequencing Platform"/>
            <consortium name="The Broad Institute Genome Sequencing Center for Infectious Disease"/>
            <person name="Cuomo C."/>
            <person name="Becnel J."/>
            <person name="Sanscrainte N."/>
            <person name="Walker B."/>
            <person name="Young S.K."/>
            <person name="Zeng Q."/>
            <person name="Gargeya S."/>
            <person name="Fitzgerald M."/>
            <person name="Haas B."/>
            <person name="Abouelleil A."/>
            <person name="Alvarado L."/>
            <person name="Arachchi H.M."/>
            <person name="Berlin A.M."/>
            <person name="Chapman S.B."/>
            <person name="Dewar J."/>
            <person name="Goldberg J."/>
            <person name="Griggs A."/>
            <person name="Gujja S."/>
            <person name="Hansen M."/>
            <person name="Howarth C."/>
            <person name="Imamovic A."/>
            <person name="Larimer J."/>
            <person name="McCowan C."/>
            <person name="Murphy C."/>
            <person name="Neiman D."/>
            <person name="Pearson M."/>
            <person name="Priest M."/>
            <person name="Roberts A."/>
            <person name="Saif S."/>
            <person name="Shea T."/>
            <person name="Sisk P."/>
            <person name="Sykes S."/>
            <person name="Wortman J."/>
            <person name="Nusbaum C."/>
            <person name="Birren B."/>
        </authorList>
    </citation>
    <scope>NUCLEOTIDE SEQUENCE [LARGE SCALE GENOMIC DNA]</scope>
    <source>
        <strain evidence="1 2">PRA339</strain>
    </source>
</reference>
<reference evidence="2" key="1">
    <citation type="submission" date="2013-02" db="EMBL/GenBank/DDBJ databases">
        <authorList>
            <consortium name="The Broad Institute Genome Sequencing Platform"/>
            <person name="Cuomo C."/>
            <person name="Becnel J."/>
            <person name="Sanscrainte N."/>
            <person name="Walker B."/>
            <person name="Young S.K."/>
            <person name="Zeng Q."/>
            <person name="Gargeya S."/>
            <person name="Fitzgerald M."/>
            <person name="Haas B."/>
            <person name="Abouelleil A."/>
            <person name="Alvarado L."/>
            <person name="Arachchi H.M."/>
            <person name="Berlin A.M."/>
            <person name="Chapman S.B."/>
            <person name="Dewar J."/>
            <person name="Goldberg J."/>
            <person name="Griggs A."/>
            <person name="Gujja S."/>
            <person name="Hansen M."/>
            <person name="Howarth C."/>
            <person name="Imamovic A."/>
            <person name="Larimer J."/>
            <person name="McCowan C."/>
            <person name="Murphy C."/>
            <person name="Neiman D."/>
            <person name="Pearson M."/>
            <person name="Priest M."/>
            <person name="Roberts A."/>
            <person name="Saif S."/>
            <person name="Shea T."/>
            <person name="Sisk P."/>
            <person name="Sykes S."/>
            <person name="Wortman J."/>
            <person name="Nusbaum C."/>
            <person name="Birren B."/>
        </authorList>
    </citation>
    <scope>NUCLEOTIDE SEQUENCE [LARGE SCALE GENOMIC DNA]</scope>
    <source>
        <strain evidence="2">PRA339</strain>
    </source>
</reference>
<dbReference type="EMBL" id="KK365391">
    <property type="protein sequence ID" value="KCZ79077.1"/>
    <property type="molecule type" value="Genomic_DNA"/>
</dbReference>
<accession>A0A059EW56</accession>
<name>A0A059EW56_9MICR</name>
<gene>
    <name evidence="1" type="ORF">H312_03539</name>
</gene>
<dbReference type="AlphaFoldDB" id="A0A059EW56"/>
<dbReference type="HOGENOM" id="CLU_2928848_0_0_1"/>
<dbReference type="VEuPathDB" id="MicrosporidiaDB:H312_03539"/>
<proteinExistence type="predicted"/>
<dbReference type="Proteomes" id="UP000030655">
    <property type="component" value="Unassembled WGS sequence"/>
</dbReference>
<evidence type="ECO:0000313" key="1">
    <source>
        <dbReference type="EMBL" id="KCZ79077.1"/>
    </source>
</evidence>
<organism evidence="1 2">
    <name type="scientific">Anncaliia algerae PRA339</name>
    <dbReference type="NCBI Taxonomy" id="1288291"/>
    <lineage>
        <taxon>Eukaryota</taxon>
        <taxon>Fungi</taxon>
        <taxon>Fungi incertae sedis</taxon>
        <taxon>Microsporidia</taxon>
        <taxon>Tubulinosematoidea</taxon>
        <taxon>Tubulinosematidae</taxon>
        <taxon>Anncaliia</taxon>
    </lineage>
</organism>
<keyword evidence="2" id="KW-1185">Reference proteome</keyword>
<sequence length="61" mass="6779">TVVEEFKINKKTIINIYANFKNLVTSHIDEEHILLGGPGIICQKVESCFSHRAKANIGKAP</sequence>